<feature type="region of interest" description="Disordered" evidence="1">
    <location>
        <begin position="1"/>
        <end position="51"/>
    </location>
</feature>
<feature type="compositionally biased region" description="Basic residues" evidence="1">
    <location>
        <begin position="25"/>
        <end position="36"/>
    </location>
</feature>
<feature type="non-terminal residue" evidence="2">
    <location>
        <position position="51"/>
    </location>
</feature>
<feature type="compositionally biased region" description="Basic and acidic residues" evidence="1">
    <location>
        <begin position="1"/>
        <end position="24"/>
    </location>
</feature>
<gene>
    <name evidence="2" type="ORF">S12H4_04944</name>
</gene>
<protein>
    <submittedName>
        <fullName evidence="2">Uncharacterized protein</fullName>
    </submittedName>
</protein>
<evidence type="ECO:0000256" key="1">
    <source>
        <dbReference type="SAM" id="MobiDB-lite"/>
    </source>
</evidence>
<accession>X1PYH2</accession>
<organism evidence="2">
    <name type="scientific">marine sediment metagenome</name>
    <dbReference type="NCBI Taxonomy" id="412755"/>
    <lineage>
        <taxon>unclassified sequences</taxon>
        <taxon>metagenomes</taxon>
        <taxon>ecological metagenomes</taxon>
    </lineage>
</organism>
<proteinExistence type="predicted"/>
<sequence length="51" mass="6188">MNKATDHPIKFDGLIRRPLTEEQKRRNKKARDRYQHRYGSGLAEKRVRKHT</sequence>
<name>X1PYH2_9ZZZZ</name>
<comment type="caution">
    <text evidence="2">The sequence shown here is derived from an EMBL/GenBank/DDBJ whole genome shotgun (WGS) entry which is preliminary data.</text>
</comment>
<dbReference type="EMBL" id="BARW01001584">
    <property type="protein sequence ID" value="GAI61352.1"/>
    <property type="molecule type" value="Genomic_DNA"/>
</dbReference>
<dbReference type="AlphaFoldDB" id="X1PYH2"/>
<evidence type="ECO:0000313" key="2">
    <source>
        <dbReference type="EMBL" id="GAI61352.1"/>
    </source>
</evidence>
<reference evidence="2" key="1">
    <citation type="journal article" date="2014" name="Front. Microbiol.">
        <title>High frequency of phylogenetically diverse reductive dehalogenase-homologous genes in deep subseafloor sedimentary metagenomes.</title>
        <authorList>
            <person name="Kawai M."/>
            <person name="Futagami T."/>
            <person name="Toyoda A."/>
            <person name="Takaki Y."/>
            <person name="Nishi S."/>
            <person name="Hori S."/>
            <person name="Arai W."/>
            <person name="Tsubouchi T."/>
            <person name="Morono Y."/>
            <person name="Uchiyama I."/>
            <person name="Ito T."/>
            <person name="Fujiyama A."/>
            <person name="Inagaki F."/>
            <person name="Takami H."/>
        </authorList>
    </citation>
    <scope>NUCLEOTIDE SEQUENCE</scope>
    <source>
        <strain evidence="2">Expedition CK06-06</strain>
    </source>
</reference>